<dbReference type="SUPFAM" id="SSF57701">
    <property type="entry name" value="Zn2/Cys6 DNA-binding domain"/>
    <property type="match status" value="1"/>
</dbReference>
<keyword evidence="8" id="KW-1185">Reference proteome</keyword>
<proteinExistence type="predicted"/>
<keyword evidence="2" id="KW-0479">Metal-binding</keyword>
<evidence type="ECO:0000313" key="8">
    <source>
        <dbReference type="Proteomes" id="UP000070444"/>
    </source>
</evidence>
<gene>
    <name evidence="7" type="ORF">CONCODRAFT_11977</name>
</gene>
<dbReference type="Gene3D" id="4.10.240.10">
    <property type="entry name" value="Zn(2)-C6 fungal-type DNA-binding domain"/>
    <property type="match status" value="1"/>
</dbReference>
<evidence type="ECO:0000256" key="3">
    <source>
        <dbReference type="ARBA" id="ARBA00023015"/>
    </source>
</evidence>
<dbReference type="SMART" id="SM00066">
    <property type="entry name" value="GAL4"/>
    <property type="match status" value="1"/>
</dbReference>
<accession>A0A137NTY8</accession>
<feature type="domain" description="Zn(2)-C6 fungal-type" evidence="6">
    <location>
        <begin position="17"/>
        <end position="47"/>
    </location>
</feature>
<dbReference type="Pfam" id="PF00172">
    <property type="entry name" value="Zn_clus"/>
    <property type="match status" value="1"/>
</dbReference>
<evidence type="ECO:0000256" key="4">
    <source>
        <dbReference type="ARBA" id="ARBA00023163"/>
    </source>
</evidence>
<dbReference type="OrthoDB" id="4456959at2759"/>
<dbReference type="CDD" id="cd12148">
    <property type="entry name" value="fungal_TF_MHR"/>
    <property type="match status" value="1"/>
</dbReference>
<dbReference type="PROSITE" id="PS50048">
    <property type="entry name" value="ZN2_CY6_FUNGAL_2"/>
    <property type="match status" value="1"/>
</dbReference>
<evidence type="ECO:0000256" key="1">
    <source>
        <dbReference type="ARBA" id="ARBA00004123"/>
    </source>
</evidence>
<dbReference type="GO" id="GO:0008270">
    <property type="term" value="F:zinc ion binding"/>
    <property type="evidence" value="ECO:0007669"/>
    <property type="project" value="InterPro"/>
</dbReference>
<comment type="subcellular location">
    <subcellularLocation>
        <location evidence="1">Nucleus</location>
    </subcellularLocation>
</comment>
<dbReference type="Proteomes" id="UP000070444">
    <property type="component" value="Unassembled WGS sequence"/>
</dbReference>
<name>A0A137NTY8_CONC2</name>
<evidence type="ECO:0000256" key="2">
    <source>
        <dbReference type="ARBA" id="ARBA00022723"/>
    </source>
</evidence>
<dbReference type="InterPro" id="IPR001138">
    <property type="entry name" value="Zn2Cys6_DnaBD"/>
</dbReference>
<evidence type="ECO:0000313" key="7">
    <source>
        <dbReference type="EMBL" id="KXN66220.1"/>
    </source>
</evidence>
<keyword evidence="5" id="KW-0539">Nucleus</keyword>
<dbReference type="GO" id="GO:0005634">
    <property type="term" value="C:nucleus"/>
    <property type="evidence" value="ECO:0007669"/>
    <property type="project" value="UniProtKB-SubCell"/>
</dbReference>
<evidence type="ECO:0000259" key="6">
    <source>
        <dbReference type="PROSITE" id="PS50048"/>
    </source>
</evidence>
<dbReference type="InterPro" id="IPR050815">
    <property type="entry name" value="TF_fung"/>
</dbReference>
<dbReference type="AlphaFoldDB" id="A0A137NTY8"/>
<sequence length="577" mass="67295">MQIVESNREQKLESLISCLTCKNKKIKCDRALQSCGYCSKRGIQCFYSNKSKGGDQLYYRLSFSKNSPKPKPAQERDKRGSRAIQNLQFRMCYNTDIPDILYKGIFLPGNGPESTIDSFMSPIIPHSGEKMQTHLLLMLTTQIIQRDNNVTHDISDFLSKLKLGIYGGRLKFNIRIGSEWIRELFDQDLESNCIQCYFNSFHPMVPYISKYKYYTNIENLNPTLRSVIKYVGYTFYYKQHPELLKYLKNCALIELKRSMFKSNLGNCQALFIFSYHMLFQGLAKQSLAYFKQACLMASILGIHNNLSSLDEVSRQERYFIRFISYTQDSHLSSTLGAQSHYLYMAPKWIPLNPLYQTNPYSSDRSEMIRAECLCITVQCFARWIIPSSNLMIKYSQLTYSRNIPLSTENTKIPVQILETLYKESHINALDLYIKLSEKYNQPEELNTIRKNIIMNRGLYYELNLILNSQFSPGIDEQTGQLNRSTLKAIKIADSLYKISTENIPECLPMIYHYLSVISLFYIKLILNLNLPQLQQELKSKLVEVYKLFRAYQSQYNLPEDIVEVVETISRHYNIKLQ</sequence>
<dbReference type="EMBL" id="KQ964752">
    <property type="protein sequence ID" value="KXN66220.1"/>
    <property type="molecule type" value="Genomic_DNA"/>
</dbReference>
<dbReference type="PANTHER" id="PTHR47338">
    <property type="entry name" value="ZN(II)2CYS6 TRANSCRIPTION FACTOR (EUROFUNG)-RELATED"/>
    <property type="match status" value="1"/>
</dbReference>
<reference evidence="7 8" key="1">
    <citation type="journal article" date="2015" name="Genome Biol. Evol.">
        <title>Phylogenomic analyses indicate that early fungi evolved digesting cell walls of algal ancestors of land plants.</title>
        <authorList>
            <person name="Chang Y."/>
            <person name="Wang S."/>
            <person name="Sekimoto S."/>
            <person name="Aerts A.L."/>
            <person name="Choi C."/>
            <person name="Clum A."/>
            <person name="LaButti K.M."/>
            <person name="Lindquist E.A."/>
            <person name="Yee Ngan C."/>
            <person name="Ohm R.A."/>
            <person name="Salamov A.A."/>
            <person name="Grigoriev I.V."/>
            <person name="Spatafora J.W."/>
            <person name="Berbee M.L."/>
        </authorList>
    </citation>
    <scope>NUCLEOTIDE SEQUENCE [LARGE SCALE GENOMIC DNA]</scope>
    <source>
        <strain evidence="7 8">NRRL 28638</strain>
    </source>
</reference>
<dbReference type="PANTHER" id="PTHR47338:SF5">
    <property type="entry name" value="ZN(II)2CYS6 TRANSCRIPTION FACTOR (EUROFUNG)"/>
    <property type="match status" value="1"/>
</dbReference>
<protein>
    <recommendedName>
        <fullName evidence="6">Zn(2)-C6 fungal-type domain-containing protein</fullName>
    </recommendedName>
</protein>
<dbReference type="GO" id="GO:0000981">
    <property type="term" value="F:DNA-binding transcription factor activity, RNA polymerase II-specific"/>
    <property type="evidence" value="ECO:0007669"/>
    <property type="project" value="InterPro"/>
</dbReference>
<evidence type="ECO:0000256" key="5">
    <source>
        <dbReference type="ARBA" id="ARBA00023242"/>
    </source>
</evidence>
<keyword evidence="4" id="KW-0804">Transcription</keyword>
<organism evidence="7 8">
    <name type="scientific">Conidiobolus coronatus (strain ATCC 28846 / CBS 209.66 / NRRL 28638)</name>
    <name type="common">Delacroixia coronata</name>
    <dbReference type="NCBI Taxonomy" id="796925"/>
    <lineage>
        <taxon>Eukaryota</taxon>
        <taxon>Fungi</taxon>
        <taxon>Fungi incertae sedis</taxon>
        <taxon>Zoopagomycota</taxon>
        <taxon>Entomophthoromycotina</taxon>
        <taxon>Entomophthoromycetes</taxon>
        <taxon>Entomophthorales</taxon>
        <taxon>Ancylistaceae</taxon>
        <taxon>Conidiobolus</taxon>
    </lineage>
</organism>
<keyword evidence="3" id="KW-0805">Transcription regulation</keyword>
<dbReference type="InterPro" id="IPR036864">
    <property type="entry name" value="Zn2-C6_fun-type_DNA-bd_sf"/>
</dbReference>
<dbReference type="CDD" id="cd00067">
    <property type="entry name" value="GAL4"/>
    <property type="match status" value="1"/>
</dbReference>
<dbReference type="PROSITE" id="PS00463">
    <property type="entry name" value="ZN2_CY6_FUNGAL_1"/>
    <property type="match status" value="1"/>
</dbReference>